<organism evidence="2 3">
    <name type="scientific">Brassica carinata</name>
    <name type="common">Ethiopian mustard</name>
    <name type="synonym">Abyssinian cabbage</name>
    <dbReference type="NCBI Taxonomy" id="52824"/>
    <lineage>
        <taxon>Eukaryota</taxon>
        <taxon>Viridiplantae</taxon>
        <taxon>Streptophyta</taxon>
        <taxon>Embryophyta</taxon>
        <taxon>Tracheophyta</taxon>
        <taxon>Spermatophyta</taxon>
        <taxon>Magnoliopsida</taxon>
        <taxon>eudicotyledons</taxon>
        <taxon>Gunneridae</taxon>
        <taxon>Pentapetalae</taxon>
        <taxon>rosids</taxon>
        <taxon>malvids</taxon>
        <taxon>Brassicales</taxon>
        <taxon>Brassicaceae</taxon>
        <taxon>Brassiceae</taxon>
        <taxon>Brassica</taxon>
    </lineage>
</organism>
<evidence type="ECO:0000256" key="1">
    <source>
        <dbReference type="SAM" id="MobiDB-lite"/>
    </source>
</evidence>
<proteinExistence type="predicted"/>
<comment type="caution">
    <text evidence="2">The sequence shown here is derived from an EMBL/GenBank/DDBJ whole genome shotgun (WGS) entry which is preliminary data.</text>
</comment>
<keyword evidence="3" id="KW-1185">Reference proteome</keyword>
<protein>
    <submittedName>
        <fullName evidence="2">Uncharacterized protein</fullName>
    </submittedName>
</protein>
<reference evidence="2 3" key="1">
    <citation type="submission" date="2020-02" db="EMBL/GenBank/DDBJ databases">
        <authorList>
            <person name="Ma Q."/>
            <person name="Huang Y."/>
            <person name="Song X."/>
            <person name="Pei D."/>
        </authorList>
    </citation>
    <scope>NUCLEOTIDE SEQUENCE [LARGE SCALE GENOMIC DNA]</scope>
    <source>
        <strain evidence="2">Sxm20200214</strain>
        <tissue evidence="2">Leaf</tissue>
    </source>
</reference>
<feature type="compositionally biased region" description="Basic and acidic residues" evidence="1">
    <location>
        <begin position="52"/>
        <end position="64"/>
    </location>
</feature>
<dbReference type="EMBL" id="JAAMPC010000014">
    <property type="protein sequence ID" value="KAG2266598.1"/>
    <property type="molecule type" value="Genomic_DNA"/>
</dbReference>
<dbReference type="Proteomes" id="UP000886595">
    <property type="component" value="Unassembled WGS sequence"/>
</dbReference>
<evidence type="ECO:0000313" key="3">
    <source>
        <dbReference type="Proteomes" id="UP000886595"/>
    </source>
</evidence>
<feature type="compositionally biased region" description="Basic and acidic residues" evidence="1">
    <location>
        <begin position="88"/>
        <end position="97"/>
    </location>
</feature>
<accession>A0A8X7QEH1</accession>
<gene>
    <name evidence="2" type="ORF">Bca52824_073677</name>
</gene>
<feature type="compositionally biased region" description="Polar residues" evidence="1">
    <location>
        <begin position="119"/>
        <end position="135"/>
    </location>
</feature>
<sequence>MEKRKHKVLSTGPKQAPFIEDMKAFVAQLFKQSFSRMEQRLQRLMTETFEQMRTELKDSRKEASVDVELGEPSAKKPSPSQPPLRRSTRGEASHRSFDVNFSQADDIIPGIGTQGVEGLSQTSYVPGFDPSQTNKGDSKDFSPRFNSSTAVTLGEME</sequence>
<name>A0A8X7QEH1_BRACI</name>
<evidence type="ECO:0000313" key="2">
    <source>
        <dbReference type="EMBL" id="KAG2266598.1"/>
    </source>
</evidence>
<dbReference type="AlphaFoldDB" id="A0A8X7QEH1"/>
<feature type="region of interest" description="Disordered" evidence="1">
    <location>
        <begin position="52"/>
        <end position="157"/>
    </location>
</feature>